<reference evidence="3 4" key="1">
    <citation type="submission" date="2019-07" db="EMBL/GenBank/DDBJ databases">
        <title>Qingshengfaniella alkalisoli gen. nov., sp. nov., isolated from saline soil.</title>
        <authorList>
            <person name="Xu L."/>
            <person name="Huang X.-X."/>
            <person name="Sun J.-Q."/>
        </authorList>
    </citation>
    <scope>NUCLEOTIDE SEQUENCE [LARGE SCALE GENOMIC DNA]</scope>
    <source>
        <strain evidence="3 4">DSM 27279</strain>
    </source>
</reference>
<keyword evidence="2" id="KW-1133">Transmembrane helix</keyword>
<proteinExistence type="predicted"/>
<evidence type="ECO:0000313" key="4">
    <source>
        <dbReference type="Proteomes" id="UP000318405"/>
    </source>
</evidence>
<name>A0A556ACB0_9BURK</name>
<accession>A0A556ACB0</accession>
<dbReference type="RefSeq" id="WP_143950441.1">
    <property type="nucleotide sequence ID" value="NZ_BAABMB010000003.1"/>
</dbReference>
<keyword evidence="2" id="KW-0812">Transmembrane</keyword>
<organism evidence="3 4">
    <name type="scientific">Verticiella sediminum</name>
    <dbReference type="NCBI Taxonomy" id="1247510"/>
    <lineage>
        <taxon>Bacteria</taxon>
        <taxon>Pseudomonadati</taxon>
        <taxon>Pseudomonadota</taxon>
        <taxon>Betaproteobacteria</taxon>
        <taxon>Burkholderiales</taxon>
        <taxon>Alcaligenaceae</taxon>
        <taxon>Verticiella</taxon>
    </lineage>
</organism>
<feature type="transmembrane region" description="Helical" evidence="2">
    <location>
        <begin position="79"/>
        <end position="99"/>
    </location>
</feature>
<dbReference type="Proteomes" id="UP000318405">
    <property type="component" value="Unassembled WGS sequence"/>
</dbReference>
<dbReference type="AlphaFoldDB" id="A0A556ACB0"/>
<evidence type="ECO:0000256" key="2">
    <source>
        <dbReference type="SAM" id="Phobius"/>
    </source>
</evidence>
<evidence type="ECO:0000313" key="3">
    <source>
        <dbReference type="EMBL" id="TSH90524.1"/>
    </source>
</evidence>
<sequence>MTTQPPPRHTPQPAPSAQPRERAAAAAAARAVHDAPTEAGAREPWTLGFLEASRRVLAGALAGAAAAALSPGWELPLAGTSGLPALGALLGACATAGMLRARRVG</sequence>
<feature type="compositionally biased region" description="Pro residues" evidence="1">
    <location>
        <begin position="1"/>
        <end position="16"/>
    </location>
</feature>
<keyword evidence="2" id="KW-0472">Membrane</keyword>
<feature type="transmembrane region" description="Helical" evidence="2">
    <location>
        <begin position="56"/>
        <end position="73"/>
    </location>
</feature>
<dbReference type="EMBL" id="VLTJ01000039">
    <property type="protein sequence ID" value="TSH90524.1"/>
    <property type="molecule type" value="Genomic_DNA"/>
</dbReference>
<keyword evidence="4" id="KW-1185">Reference proteome</keyword>
<evidence type="ECO:0000256" key="1">
    <source>
        <dbReference type="SAM" id="MobiDB-lite"/>
    </source>
</evidence>
<protein>
    <submittedName>
        <fullName evidence="3">Uncharacterized protein</fullName>
    </submittedName>
</protein>
<gene>
    <name evidence="3" type="ORF">FOZ76_22200</name>
</gene>
<comment type="caution">
    <text evidence="3">The sequence shown here is derived from an EMBL/GenBank/DDBJ whole genome shotgun (WGS) entry which is preliminary data.</text>
</comment>
<feature type="region of interest" description="Disordered" evidence="1">
    <location>
        <begin position="1"/>
        <end position="41"/>
    </location>
</feature>